<dbReference type="PROSITE" id="PS00154">
    <property type="entry name" value="ATPASE_E1_E2"/>
    <property type="match status" value="1"/>
</dbReference>
<dbReference type="Proteomes" id="UP000297938">
    <property type="component" value="Unassembled WGS sequence"/>
</dbReference>
<dbReference type="InterPro" id="IPR023214">
    <property type="entry name" value="HAD_sf"/>
</dbReference>
<feature type="transmembrane region" description="Helical" evidence="14">
    <location>
        <begin position="6"/>
        <end position="26"/>
    </location>
</feature>
<dbReference type="Pfam" id="PF00702">
    <property type="entry name" value="Hydrolase"/>
    <property type="match status" value="1"/>
</dbReference>
<organism evidence="16 17">
    <name type="scientific">Carnobacterium divergens</name>
    <name type="common">Lactobacillus divergens</name>
    <dbReference type="NCBI Taxonomy" id="2748"/>
    <lineage>
        <taxon>Bacteria</taxon>
        <taxon>Bacillati</taxon>
        <taxon>Bacillota</taxon>
        <taxon>Bacilli</taxon>
        <taxon>Lactobacillales</taxon>
        <taxon>Carnobacteriaceae</taxon>
        <taxon>Carnobacterium</taxon>
    </lineage>
</organism>
<keyword evidence="6 14" id="KW-0479">Metal-binding</keyword>
<dbReference type="NCBIfam" id="TIGR01494">
    <property type="entry name" value="ATPase_P-type"/>
    <property type="match status" value="1"/>
</dbReference>
<keyword evidence="7 14" id="KW-0547">Nucleotide-binding</keyword>
<dbReference type="InterPro" id="IPR018303">
    <property type="entry name" value="ATPase_P-typ_P_site"/>
</dbReference>
<keyword evidence="11 14" id="KW-1133">Transmembrane helix</keyword>
<dbReference type="GO" id="GO:0019829">
    <property type="term" value="F:ATPase-coupled monoatomic cation transmembrane transporter activity"/>
    <property type="evidence" value="ECO:0007669"/>
    <property type="project" value="InterPro"/>
</dbReference>
<dbReference type="InterPro" id="IPR001757">
    <property type="entry name" value="P_typ_ATPase"/>
</dbReference>
<dbReference type="Gene3D" id="2.70.150.10">
    <property type="entry name" value="Calcium-transporting ATPase, cytoplasmic transduction domain A"/>
    <property type="match status" value="1"/>
</dbReference>
<dbReference type="SFLD" id="SFLDF00027">
    <property type="entry name" value="p-type_atpase"/>
    <property type="match status" value="1"/>
</dbReference>
<dbReference type="PRINTS" id="PR00119">
    <property type="entry name" value="CATATPASE"/>
</dbReference>
<evidence type="ECO:0000313" key="16">
    <source>
        <dbReference type="EMBL" id="TFJ27350.1"/>
    </source>
</evidence>
<evidence type="ECO:0000256" key="4">
    <source>
        <dbReference type="ARBA" id="ARBA00022475"/>
    </source>
</evidence>
<dbReference type="FunFam" id="3.40.50.1000:FF:000020">
    <property type="entry name" value="Probable cation-transporting P-type ATPase"/>
    <property type="match status" value="1"/>
</dbReference>
<keyword evidence="4 14" id="KW-1003">Cell membrane</keyword>
<dbReference type="GO" id="GO:0005524">
    <property type="term" value="F:ATP binding"/>
    <property type="evidence" value="ECO:0007669"/>
    <property type="project" value="UniProtKB-UniRule"/>
</dbReference>
<keyword evidence="10" id="KW-1278">Translocase</keyword>
<reference evidence="16 17" key="1">
    <citation type="journal article" date="2018" name="Int. J. Food Microbiol.">
        <title>Growth of Carnobacterium spp. isolated from chilled vacuum-packaged meat under relevant acidic conditions.</title>
        <authorList>
            <person name="Zhang P."/>
            <person name="Badoni M."/>
            <person name="Ganzle M."/>
            <person name="Yang X."/>
        </authorList>
    </citation>
    <scope>NUCLEOTIDE SEQUENCE [LARGE SCALE GENOMIC DNA]</scope>
    <source>
        <strain evidence="16 17">B2</strain>
    </source>
</reference>
<dbReference type="InterPro" id="IPR051949">
    <property type="entry name" value="Cation_Transport_ATPase"/>
</dbReference>
<dbReference type="InterPro" id="IPR059000">
    <property type="entry name" value="ATPase_P-type_domA"/>
</dbReference>
<evidence type="ECO:0000256" key="13">
    <source>
        <dbReference type="ARBA" id="ARBA00023136"/>
    </source>
</evidence>
<keyword evidence="3" id="KW-0813">Transport</keyword>
<evidence type="ECO:0000256" key="8">
    <source>
        <dbReference type="ARBA" id="ARBA00022840"/>
    </source>
</evidence>
<dbReference type="CDD" id="cd07551">
    <property type="entry name" value="P-type_ATPase_HM_ZosA_PfeT-like"/>
    <property type="match status" value="1"/>
</dbReference>
<dbReference type="PRINTS" id="PR00941">
    <property type="entry name" value="CDATPASE"/>
</dbReference>
<keyword evidence="12" id="KW-0406">Ion transport</keyword>
<dbReference type="SFLD" id="SFLDS00003">
    <property type="entry name" value="Haloacid_Dehalogenase"/>
    <property type="match status" value="1"/>
</dbReference>
<evidence type="ECO:0000256" key="1">
    <source>
        <dbReference type="ARBA" id="ARBA00004651"/>
    </source>
</evidence>
<dbReference type="PANTHER" id="PTHR43079:SF1">
    <property type="entry name" value="CADMIUM_ZINC-TRANSPORTING ATPASE HMA1, CHLOROPLASTIC-RELATED"/>
    <property type="match status" value="1"/>
</dbReference>
<dbReference type="InterPro" id="IPR008250">
    <property type="entry name" value="ATPase_P-typ_transduc_dom_A_sf"/>
</dbReference>
<proteinExistence type="inferred from homology"/>
<evidence type="ECO:0000259" key="15">
    <source>
        <dbReference type="Pfam" id="PF00122"/>
    </source>
</evidence>
<dbReference type="Pfam" id="PF00122">
    <property type="entry name" value="E1-E2_ATPase"/>
    <property type="match status" value="1"/>
</dbReference>
<name>A0A7Z8G4N3_CARDV</name>
<keyword evidence="5 14" id="KW-0812">Transmembrane</keyword>
<dbReference type="SUPFAM" id="SSF81653">
    <property type="entry name" value="Calcium ATPase, transduction domain A"/>
    <property type="match status" value="1"/>
</dbReference>
<dbReference type="InterPro" id="IPR036412">
    <property type="entry name" value="HAD-like_sf"/>
</dbReference>
<dbReference type="Gene3D" id="3.40.50.1000">
    <property type="entry name" value="HAD superfamily/HAD-like"/>
    <property type="match status" value="1"/>
</dbReference>
<dbReference type="SUPFAM" id="SSF56784">
    <property type="entry name" value="HAD-like"/>
    <property type="match status" value="1"/>
</dbReference>
<accession>A0A7Z8G4N3</accession>
<feature type="transmembrane region" description="Helical" evidence="14">
    <location>
        <begin position="237"/>
        <end position="257"/>
    </location>
</feature>
<comment type="subcellular location">
    <subcellularLocation>
        <location evidence="1">Cell membrane</location>
        <topology evidence="1">Multi-pass membrane protein</topology>
    </subcellularLocation>
</comment>
<dbReference type="InterPro" id="IPR027256">
    <property type="entry name" value="P-typ_ATPase_IB"/>
</dbReference>
<dbReference type="NCBIfam" id="TIGR01512">
    <property type="entry name" value="ATPase-IB2_Cd"/>
    <property type="match status" value="1"/>
</dbReference>
<evidence type="ECO:0000256" key="6">
    <source>
        <dbReference type="ARBA" id="ARBA00022723"/>
    </source>
</evidence>
<evidence type="ECO:0000256" key="12">
    <source>
        <dbReference type="ARBA" id="ARBA00023065"/>
    </source>
</evidence>
<gene>
    <name evidence="16" type="primary">cadA</name>
    <name evidence="16" type="ORF">CKN69_05730</name>
</gene>
<sequence length="625" mass="67974">MTFIKNNKAMTATILSGILILVGWLFKLNHFETTAIIIFLTSFVIGGFKQAVEGIQDTWVNKHLNVDILMVLAAIGASIIGYWMEGALLIFIFSLSGSLEEYATEKSSKAIASLMHMQPETALKVQPDGSFLEVSINELTIGDTLFVPKGGSIPIDGLLKTDNALIDEAAITGEPIPVSKDTGAELFGGTINLNDALTMNVTKIADDTLFAKIIRLVNEAQNTPSKTATMIERIENIYVKIVLIFVPIMIAVFYFIFQWGWNESFYRGMVLLVVASPCALVASATPATLAAISNGAKRGILFKGGAYLENFSQLKAIAFDKTGTLTKGIPVVTDSFFDEQIDTQKLLNVCVALEKTSTHPLAKAIVTKFNDQTTETLEGIVVKDITGHGLECVAYNQLWRIGKKEFIFNEQNLNRPFLSTAEALQLEGKTVTYISCDHQIVGYIGLLDVAKADAKEMIAFFKKQGIHTVMLTGDNEQTGKTIGTELGIDEIKANCLPENKTAIIKELKEHYGTIGMVGDGINDAPALANASIGIAMGNGTDIAMDVADVVLMKNQLDKLTYSYQLSEKLKKVTLQNMIFSISVISLLILSNLFQMINLPLGVVGHEGSTILVILNGLRLLKTLKA</sequence>
<dbReference type="GO" id="GO:0016887">
    <property type="term" value="F:ATP hydrolysis activity"/>
    <property type="evidence" value="ECO:0007669"/>
    <property type="project" value="InterPro"/>
</dbReference>
<dbReference type="GO" id="GO:0046872">
    <property type="term" value="F:metal ion binding"/>
    <property type="evidence" value="ECO:0007669"/>
    <property type="project" value="UniProtKB-KW"/>
</dbReference>
<dbReference type="AlphaFoldDB" id="A0A7Z8G4N3"/>
<keyword evidence="8 14" id="KW-0067">ATP-binding</keyword>
<evidence type="ECO:0000256" key="2">
    <source>
        <dbReference type="ARBA" id="ARBA00006024"/>
    </source>
</evidence>
<comment type="similarity">
    <text evidence="2 14">Belongs to the cation transport ATPase (P-type) (TC 3.A.3) family. Type IB subfamily.</text>
</comment>
<evidence type="ECO:0000256" key="3">
    <source>
        <dbReference type="ARBA" id="ARBA00022448"/>
    </source>
</evidence>
<feature type="transmembrane region" description="Helical" evidence="14">
    <location>
        <begin position="68"/>
        <end position="93"/>
    </location>
</feature>
<feature type="transmembrane region" description="Helical" evidence="14">
    <location>
        <begin position="269"/>
        <end position="292"/>
    </location>
</feature>
<evidence type="ECO:0000256" key="7">
    <source>
        <dbReference type="ARBA" id="ARBA00022741"/>
    </source>
</evidence>
<protein>
    <submittedName>
        <fullName evidence="16">Cadmium-translocating P-type ATPase</fullName>
    </submittedName>
</protein>
<dbReference type="FunFam" id="2.70.150.10:FF:000002">
    <property type="entry name" value="Copper-transporting ATPase 1, putative"/>
    <property type="match status" value="1"/>
</dbReference>
<dbReference type="PANTHER" id="PTHR43079">
    <property type="entry name" value="PROBABLE CADMIUM/ZINC-TRANSPORTING ATPASE HMA1"/>
    <property type="match status" value="1"/>
</dbReference>
<evidence type="ECO:0000256" key="9">
    <source>
        <dbReference type="ARBA" id="ARBA00022842"/>
    </source>
</evidence>
<feature type="domain" description="P-type ATPase A" evidence="15">
    <location>
        <begin position="117"/>
        <end position="217"/>
    </location>
</feature>
<evidence type="ECO:0000313" key="17">
    <source>
        <dbReference type="Proteomes" id="UP000297938"/>
    </source>
</evidence>
<keyword evidence="13 14" id="KW-0472">Membrane</keyword>
<dbReference type="RefSeq" id="WP_135025929.1">
    <property type="nucleotide sequence ID" value="NZ_JBFUWK010000004.1"/>
</dbReference>
<evidence type="ECO:0000256" key="14">
    <source>
        <dbReference type="RuleBase" id="RU362081"/>
    </source>
</evidence>
<comment type="caution">
    <text evidence="16">The sequence shown here is derived from an EMBL/GenBank/DDBJ whole genome shotgun (WGS) entry which is preliminary data.</text>
</comment>
<dbReference type="SUPFAM" id="SSF81665">
    <property type="entry name" value="Calcium ATPase, transmembrane domain M"/>
    <property type="match status" value="1"/>
</dbReference>
<dbReference type="InterPro" id="IPR023299">
    <property type="entry name" value="ATPase_P-typ_cyto_dom_N"/>
</dbReference>
<dbReference type="NCBIfam" id="TIGR01525">
    <property type="entry name" value="ATPase-IB_hvy"/>
    <property type="match status" value="1"/>
</dbReference>
<dbReference type="Gene3D" id="3.40.1110.10">
    <property type="entry name" value="Calcium-transporting ATPase, cytoplasmic domain N"/>
    <property type="match status" value="1"/>
</dbReference>
<dbReference type="EMBL" id="NRPP01000010">
    <property type="protein sequence ID" value="TFJ27350.1"/>
    <property type="molecule type" value="Genomic_DNA"/>
</dbReference>
<feature type="transmembrane region" description="Helical" evidence="14">
    <location>
        <begin position="31"/>
        <end position="48"/>
    </location>
</feature>
<keyword evidence="9" id="KW-0460">Magnesium</keyword>
<feature type="transmembrane region" description="Helical" evidence="14">
    <location>
        <begin position="577"/>
        <end position="596"/>
    </location>
</feature>
<dbReference type="SFLD" id="SFLDG00002">
    <property type="entry name" value="C1.7:_P-type_atpase_like"/>
    <property type="match status" value="1"/>
</dbReference>
<evidence type="ECO:0000256" key="10">
    <source>
        <dbReference type="ARBA" id="ARBA00022967"/>
    </source>
</evidence>
<evidence type="ECO:0000256" key="11">
    <source>
        <dbReference type="ARBA" id="ARBA00022989"/>
    </source>
</evidence>
<dbReference type="InterPro" id="IPR044492">
    <property type="entry name" value="P_typ_ATPase_HD_dom"/>
</dbReference>
<evidence type="ECO:0000256" key="5">
    <source>
        <dbReference type="ARBA" id="ARBA00022692"/>
    </source>
</evidence>
<dbReference type="InterPro" id="IPR023298">
    <property type="entry name" value="ATPase_P-typ_TM_dom_sf"/>
</dbReference>
<dbReference type="GO" id="GO:0005886">
    <property type="term" value="C:plasma membrane"/>
    <property type="evidence" value="ECO:0007669"/>
    <property type="project" value="UniProtKB-SubCell"/>
</dbReference>